<dbReference type="GO" id="GO:0005576">
    <property type="term" value="C:extracellular region"/>
    <property type="evidence" value="ECO:0007669"/>
    <property type="project" value="UniProtKB-SubCell"/>
</dbReference>
<proteinExistence type="inferred from homology"/>
<keyword evidence="6" id="KW-0802">TPR repeat</keyword>
<evidence type="ECO:0000256" key="4">
    <source>
        <dbReference type="ARBA" id="ARBA00022737"/>
    </source>
</evidence>
<dbReference type="Gene3D" id="1.25.40.10">
    <property type="entry name" value="Tetratricopeptide repeat domain"/>
    <property type="match status" value="1"/>
</dbReference>
<comment type="function">
    <text evidence="9">Hydrolyzes 6-aminopenicillinic acid and 7-aminocephalosporanic acid (ACA) derivatives.</text>
</comment>
<dbReference type="PANTHER" id="PTHR13891">
    <property type="entry name" value="CYTOCHROME C OXIDASE ASSEMBLY FACTOR 7"/>
    <property type="match status" value="1"/>
</dbReference>
<evidence type="ECO:0000313" key="10">
    <source>
        <dbReference type="EMBL" id="STQ86700.1"/>
    </source>
</evidence>
<keyword evidence="5 9" id="KW-0378">Hydrolase</keyword>
<dbReference type="InterPro" id="IPR011990">
    <property type="entry name" value="TPR-like_helical_dom_sf"/>
</dbReference>
<comment type="catalytic activity">
    <reaction evidence="1 9">
        <text>a beta-lactam + H2O = a substituted beta-amino acid</text>
        <dbReference type="Rhea" id="RHEA:20401"/>
        <dbReference type="ChEBI" id="CHEBI:15377"/>
        <dbReference type="ChEBI" id="CHEBI:35627"/>
        <dbReference type="ChEBI" id="CHEBI:140347"/>
        <dbReference type="EC" id="3.5.2.6"/>
    </reaction>
</comment>
<evidence type="ECO:0000256" key="1">
    <source>
        <dbReference type="ARBA" id="ARBA00001526"/>
    </source>
</evidence>
<dbReference type="GO" id="GO:0046677">
    <property type="term" value="P:response to antibiotic"/>
    <property type="evidence" value="ECO:0007669"/>
    <property type="project" value="UniProtKB-KW"/>
</dbReference>
<dbReference type="AlphaFoldDB" id="A0A377PW12"/>
<comment type="subcellular location">
    <subcellularLocation>
        <location evidence="9">Secreted</location>
    </subcellularLocation>
</comment>
<dbReference type="PANTHER" id="PTHR13891:SF1">
    <property type="entry name" value="CYTOCHROME C OXIDASE ASSEMBLY FACTOR 7"/>
    <property type="match status" value="1"/>
</dbReference>
<dbReference type="SUPFAM" id="SSF81901">
    <property type="entry name" value="HCP-like"/>
    <property type="match status" value="1"/>
</dbReference>
<accession>A0A377PW12</accession>
<organism evidence="10 11">
    <name type="scientific">Helicobacter muridarum</name>
    <dbReference type="NCBI Taxonomy" id="216"/>
    <lineage>
        <taxon>Bacteria</taxon>
        <taxon>Pseudomonadati</taxon>
        <taxon>Campylobacterota</taxon>
        <taxon>Epsilonproteobacteria</taxon>
        <taxon>Campylobacterales</taxon>
        <taxon>Helicobacteraceae</taxon>
        <taxon>Helicobacter</taxon>
    </lineage>
</organism>
<dbReference type="Pfam" id="PF08238">
    <property type="entry name" value="Sel1"/>
    <property type="match status" value="5"/>
</dbReference>
<evidence type="ECO:0000256" key="6">
    <source>
        <dbReference type="ARBA" id="ARBA00022803"/>
    </source>
</evidence>
<name>A0A377PW12_9HELI</name>
<keyword evidence="9" id="KW-0964">Secreted</keyword>
<keyword evidence="4" id="KW-0677">Repeat</keyword>
<dbReference type="GO" id="GO:0008800">
    <property type="term" value="F:beta-lactamase activity"/>
    <property type="evidence" value="ECO:0007669"/>
    <property type="project" value="UniProtKB-UniRule"/>
</dbReference>
<keyword evidence="11" id="KW-1185">Reference proteome</keyword>
<comment type="similarity">
    <text evidence="2 9">Belongs to the hcp beta-lactamase family.</text>
</comment>
<dbReference type="SMART" id="SM00671">
    <property type="entry name" value="SEL1"/>
    <property type="match status" value="5"/>
</dbReference>
<keyword evidence="8" id="KW-0046">Antibiotic resistance</keyword>
<gene>
    <name evidence="10" type="primary">hcpD_3</name>
    <name evidence="10" type="ORF">NCTC12714_01511</name>
</gene>
<evidence type="ECO:0000256" key="5">
    <source>
        <dbReference type="ARBA" id="ARBA00022801"/>
    </source>
</evidence>
<reference evidence="10 11" key="1">
    <citation type="submission" date="2018-06" db="EMBL/GenBank/DDBJ databases">
        <authorList>
            <consortium name="Pathogen Informatics"/>
            <person name="Doyle S."/>
        </authorList>
    </citation>
    <scope>NUCLEOTIDE SEQUENCE [LARGE SCALE GENOMIC DNA]</scope>
    <source>
        <strain evidence="10 11">NCTC12714</strain>
    </source>
</reference>
<dbReference type="Proteomes" id="UP000255139">
    <property type="component" value="Unassembled WGS sequence"/>
</dbReference>
<evidence type="ECO:0000313" key="11">
    <source>
        <dbReference type="Proteomes" id="UP000255139"/>
    </source>
</evidence>
<protein>
    <recommendedName>
        <fullName evidence="3 9">Beta-lactamase</fullName>
        <ecNumber evidence="3 9">3.5.2.6</ecNumber>
    </recommendedName>
</protein>
<keyword evidence="7" id="KW-1015">Disulfide bond</keyword>
<dbReference type="InterPro" id="IPR040239">
    <property type="entry name" value="HcpB-like"/>
</dbReference>
<dbReference type="InterPro" id="IPR006597">
    <property type="entry name" value="Sel1-like"/>
</dbReference>
<dbReference type="EMBL" id="UGJE01000002">
    <property type="protein sequence ID" value="STQ86700.1"/>
    <property type="molecule type" value="Genomic_DNA"/>
</dbReference>
<evidence type="ECO:0000256" key="2">
    <source>
        <dbReference type="ARBA" id="ARBA00008486"/>
    </source>
</evidence>
<evidence type="ECO:0000256" key="3">
    <source>
        <dbReference type="ARBA" id="ARBA00012865"/>
    </source>
</evidence>
<evidence type="ECO:0000256" key="7">
    <source>
        <dbReference type="ARBA" id="ARBA00023157"/>
    </source>
</evidence>
<dbReference type="EC" id="3.5.2.6" evidence="3 9"/>
<dbReference type="RefSeq" id="WP_104692092.1">
    <property type="nucleotide sequence ID" value="NZ_FZML01000019.1"/>
</dbReference>
<evidence type="ECO:0000256" key="8">
    <source>
        <dbReference type="ARBA" id="ARBA00023251"/>
    </source>
</evidence>
<evidence type="ECO:0000256" key="9">
    <source>
        <dbReference type="RuleBase" id="RU366075"/>
    </source>
</evidence>
<sequence>MRIFIKNILIVYNFSLAYMRICEVFFVCLLVLVALISAELFGASGYESYSNQQAYGSYKPNNTKSNIAYNNPYNPQAEYNMAYSLYKKGDLEGALPLFANLCEQNNFIACLSAGIVQGKIIDGLDNDKRYSRSQRKKLKQQYYISMMAFYQKSCNGGNYDACNNLAFYEYSTTSKTKDDKEKDTSKESNKSVELYTKACQAGNKEACQNLGLIYSQDFDSKKQKTDNVDLDRAQSYYGKSCTMGDSVACFNLGVLRYNYAQVASDYAEAIHLFNQSCGGDYSAACLNLGIIYERGVTKDANEDIANALQYYTKACYLKNSNACIYLSKLANKQSKIN</sequence>